<dbReference type="RefSeq" id="XP_046064213.1">
    <property type="nucleotide sequence ID" value="XM_046202051.1"/>
</dbReference>
<dbReference type="PANTHER" id="PTHR16062:SF19">
    <property type="entry name" value="PROTEIN POLYBROMO-1"/>
    <property type="match status" value="1"/>
</dbReference>
<dbReference type="GO" id="GO:0016586">
    <property type="term" value="C:RSC-type complex"/>
    <property type="evidence" value="ECO:0007669"/>
    <property type="project" value="InterPro"/>
</dbReference>
<keyword evidence="6" id="KW-0804">Transcription</keyword>
<dbReference type="GO" id="GO:0006338">
    <property type="term" value="P:chromatin remodeling"/>
    <property type="evidence" value="ECO:0007669"/>
    <property type="project" value="InterPro"/>
</dbReference>
<accession>A0A9P8T8Y5</accession>
<evidence type="ECO:0000259" key="10">
    <source>
        <dbReference type="PROSITE" id="PS50014"/>
    </source>
</evidence>
<feature type="region of interest" description="Disordered" evidence="9">
    <location>
        <begin position="523"/>
        <end position="555"/>
    </location>
</feature>
<dbReference type="PROSITE" id="PS50014">
    <property type="entry name" value="BROMODOMAIN_2"/>
    <property type="match status" value="2"/>
</dbReference>
<evidence type="ECO:0000256" key="5">
    <source>
        <dbReference type="ARBA" id="ARBA00023117"/>
    </source>
</evidence>
<dbReference type="GeneID" id="70233272"/>
<proteinExistence type="predicted"/>
<feature type="compositionally biased region" description="Basic and acidic residues" evidence="9">
    <location>
        <begin position="523"/>
        <end position="535"/>
    </location>
</feature>
<dbReference type="Pfam" id="PF00439">
    <property type="entry name" value="Bromodomain"/>
    <property type="match status" value="2"/>
</dbReference>
<evidence type="ECO:0000256" key="2">
    <source>
        <dbReference type="ARBA" id="ARBA00022737"/>
    </source>
</evidence>
<organism evidence="11 12">
    <name type="scientific">Ogataea philodendri</name>
    <dbReference type="NCBI Taxonomy" id="1378263"/>
    <lineage>
        <taxon>Eukaryota</taxon>
        <taxon>Fungi</taxon>
        <taxon>Dikarya</taxon>
        <taxon>Ascomycota</taxon>
        <taxon>Saccharomycotina</taxon>
        <taxon>Pichiomycetes</taxon>
        <taxon>Pichiales</taxon>
        <taxon>Pichiaceae</taxon>
        <taxon>Ogataea</taxon>
    </lineage>
</organism>
<evidence type="ECO:0000256" key="7">
    <source>
        <dbReference type="ARBA" id="ARBA00023242"/>
    </source>
</evidence>
<feature type="domain" description="Bromo" evidence="10">
    <location>
        <begin position="186"/>
        <end position="260"/>
    </location>
</feature>
<dbReference type="GO" id="GO:0003682">
    <property type="term" value="F:chromatin binding"/>
    <property type="evidence" value="ECO:0007669"/>
    <property type="project" value="TreeGrafter"/>
</dbReference>
<evidence type="ECO:0000313" key="11">
    <source>
        <dbReference type="EMBL" id="KAH3670788.1"/>
    </source>
</evidence>
<sequence length="570" mass="64808">MVAKRRPGIILTLNNKKQKVSESGHSPAILPKESYFDILEKINGLIDEEFDTAIVGDFLKLPSKKLYPDYYQLIESPISISEIRSKIKKSDAYSTEDFLGDFKLMADNASTYNESQSYIAQNARKIYDFVEAEISEAISQAGANEGSRTKKKLKGKQVSTENEASSSYYNDLKNILKALVNYKLPTRGKLSVPFMDLVDGAMYPDYYEIIEEGMSFNLVKERIDEAYYTNDQAGFEKFKSDVRLIFKNAQTYNSEESLLYQDSVVLESVFDDKIAGFEASHFDSLENEEASNSGPSTSHKTSSRSKRTPIESDDRRGKSRSHKKKGYIESDDDEFEDEVEEDNEAEDFEEEAVEEEEEEEEDNDADQKKRGEEFRDKKHRGQLGVAIQNVKDKNAFVRAHTHSPENATYIKQFTISSSTKQYTQTNSEGYYSFTLKDPSVMNTFSLPSGIVGQPLDIFVSLTSAIINEKYIADLKVNNETTKPFPIAVSYDERSTDHDFLASRYEVKLGHGLNLVQFSVKVPESKKRDNHDEETKLRRRAATLSSANATNNGEDQNYETEHVKLWINVSQ</sequence>
<keyword evidence="3" id="KW-0156">Chromatin regulator</keyword>
<dbReference type="GO" id="GO:0006368">
    <property type="term" value="P:transcription elongation by RNA polymerase II"/>
    <property type="evidence" value="ECO:0007669"/>
    <property type="project" value="TreeGrafter"/>
</dbReference>
<keyword evidence="12" id="KW-1185">Reference proteome</keyword>
<evidence type="ECO:0000256" key="3">
    <source>
        <dbReference type="ARBA" id="ARBA00022853"/>
    </source>
</evidence>
<reference evidence="11" key="2">
    <citation type="submission" date="2021-01" db="EMBL/GenBank/DDBJ databases">
        <authorList>
            <person name="Schikora-Tamarit M.A."/>
        </authorList>
    </citation>
    <scope>NUCLEOTIDE SEQUENCE</scope>
    <source>
        <strain evidence="11">CBS6075</strain>
    </source>
</reference>
<dbReference type="CDD" id="cd04369">
    <property type="entry name" value="Bromodomain"/>
    <property type="match status" value="2"/>
</dbReference>
<feature type="region of interest" description="Disordered" evidence="9">
    <location>
        <begin position="285"/>
        <end position="380"/>
    </location>
</feature>
<feature type="compositionally biased region" description="Low complexity" evidence="9">
    <location>
        <begin position="541"/>
        <end position="551"/>
    </location>
</feature>
<feature type="compositionally biased region" description="Acidic residues" evidence="9">
    <location>
        <begin position="329"/>
        <end position="364"/>
    </location>
</feature>
<dbReference type="Gene3D" id="1.20.920.10">
    <property type="entry name" value="Bromodomain-like"/>
    <property type="match status" value="2"/>
</dbReference>
<comment type="caution">
    <text evidence="11">The sequence shown here is derived from an EMBL/GenBank/DDBJ whole genome shotgun (WGS) entry which is preliminary data.</text>
</comment>
<dbReference type="PANTHER" id="PTHR16062">
    <property type="entry name" value="SWI/SNF-RELATED"/>
    <property type="match status" value="1"/>
</dbReference>
<keyword evidence="7" id="KW-0539">Nucleus</keyword>
<keyword evidence="2" id="KW-0677">Repeat</keyword>
<dbReference type="SMART" id="SM00297">
    <property type="entry name" value="BROMO"/>
    <property type="match status" value="2"/>
</dbReference>
<dbReference type="InterPro" id="IPR036427">
    <property type="entry name" value="Bromodomain-like_sf"/>
</dbReference>
<reference evidence="11" key="1">
    <citation type="journal article" date="2021" name="Open Biol.">
        <title>Shared evolutionary footprints suggest mitochondrial oxidative damage underlies multiple complex I losses in fungi.</title>
        <authorList>
            <person name="Schikora-Tamarit M.A."/>
            <person name="Marcet-Houben M."/>
            <person name="Nosek J."/>
            <person name="Gabaldon T."/>
        </authorList>
    </citation>
    <scope>NUCLEOTIDE SEQUENCE</scope>
    <source>
        <strain evidence="11">CBS6075</strain>
    </source>
</reference>
<dbReference type="InterPro" id="IPR037382">
    <property type="entry name" value="Rsc/polybromo"/>
</dbReference>
<gene>
    <name evidence="11" type="ORF">OGAPHI_001304</name>
</gene>
<comment type="subcellular location">
    <subcellularLocation>
        <location evidence="1">Nucleus</location>
    </subcellularLocation>
</comment>
<evidence type="ECO:0000256" key="1">
    <source>
        <dbReference type="ARBA" id="ARBA00004123"/>
    </source>
</evidence>
<keyword evidence="4" id="KW-0805">Transcription regulation</keyword>
<dbReference type="SUPFAM" id="SSF47370">
    <property type="entry name" value="Bromodomain"/>
    <property type="match status" value="2"/>
</dbReference>
<name>A0A9P8T8Y5_9ASCO</name>
<dbReference type="Proteomes" id="UP000769157">
    <property type="component" value="Unassembled WGS sequence"/>
</dbReference>
<protein>
    <recommendedName>
        <fullName evidence="10">Bromo domain-containing protein</fullName>
    </recommendedName>
</protein>
<feature type="compositionally biased region" description="Low complexity" evidence="9">
    <location>
        <begin position="291"/>
        <end position="300"/>
    </location>
</feature>
<dbReference type="PRINTS" id="PR00503">
    <property type="entry name" value="BROMODOMAIN"/>
</dbReference>
<evidence type="ECO:0000256" key="8">
    <source>
        <dbReference type="PROSITE-ProRule" id="PRU00035"/>
    </source>
</evidence>
<evidence type="ECO:0000256" key="6">
    <source>
        <dbReference type="ARBA" id="ARBA00023163"/>
    </source>
</evidence>
<dbReference type="AlphaFoldDB" id="A0A9P8T8Y5"/>
<dbReference type="EMBL" id="JAEUBE010000087">
    <property type="protein sequence ID" value="KAH3670788.1"/>
    <property type="molecule type" value="Genomic_DNA"/>
</dbReference>
<feature type="compositionally biased region" description="Basic and acidic residues" evidence="9">
    <location>
        <begin position="365"/>
        <end position="376"/>
    </location>
</feature>
<dbReference type="OrthoDB" id="1742084at2759"/>
<dbReference type="InterPro" id="IPR001487">
    <property type="entry name" value="Bromodomain"/>
</dbReference>
<evidence type="ECO:0000256" key="9">
    <source>
        <dbReference type="SAM" id="MobiDB-lite"/>
    </source>
</evidence>
<feature type="domain" description="Bromo" evidence="10">
    <location>
        <begin position="58"/>
        <end position="120"/>
    </location>
</feature>
<evidence type="ECO:0000313" key="12">
    <source>
        <dbReference type="Proteomes" id="UP000769157"/>
    </source>
</evidence>
<keyword evidence="5 8" id="KW-0103">Bromodomain</keyword>
<evidence type="ECO:0000256" key="4">
    <source>
        <dbReference type="ARBA" id="ARBA00023015"/>
    </source>
</evidence>